<dbReference type="InParanoid" id="A0A1Z5KK83"/>
<evidence type="ECO:0000313" key="1">
    <source>
        <dbReference type="EMBL" id="GAX26676.1"/>
    </source>
</evidence>
<evidence type="ECO:0000313" key="2">
    <source>
        <dbReference type="Proteomes" id="UP000198406"/>
    </source>
</evidence>
<protein>
    <submittedName>
        <fullName evidence="1">Uncharacterized protein</fullName>
    </submittedName>
</protein>
<name>A0A1Z5KK83_FISSO</name>
<keyword evidence="2" id="KW-1185">Reference proteome</keyword>
<comment type="caution">
    <text evidence="1">The sequence shown here is derived from an EMBL/GenBank/DDBJ whole genome shotgun (WGS) entry which is preliminary data.</text>
</comment>
<dbReference type="OrthoDB" id="48417at2759"/>
<dbReference type="Proteomes" id="UP000198406">
    <property type="component" value="Unassembled WGS sequence"/>
</dbReference>
<reference evidence="1 2" key="1">
    <citation type="journal article" date="2015" name="Plant Cell">
        <title>Oil accumulation by the oleaginous diatom Fistulifera solaris as revealed by the genome and transcriptome.</title>
        <authorList>
            <person name="Tanaka T."/>
            <person name="Maeda Y."/>
            <person name="Veluchamy A."/>
            <person name="Tanaka M."/>
            <person name="Abida H."/>
            <person name="Marechal E."/>
            <person name="Bowler C."/>
            <person name="Muto M."/>
            <person name="Sunaga Y."/>
            <person name="Tanaka M."/>
            <person name="Yoshino T."/>
            <person name="Taniguchi T."/>
            <person name="Fukuda Y."/>
            <person name="Nemoto M."/>
            <person name="Matsumoto M."/>
            <person name="Wong P.S."/>
            <person name="Aburatani S."/>
            <person name="Fujibuchi W."/>
        </authorList>
    </citation>
    <scope>NUCLEOTIDE SEQUENCE [LARGE SCALE GENOMIC DNA]</scope>
    <source>
        <strain evidence="1 2">JPCC DA0580</strain>
    </source>
</reference>
<organism evidence="1 2">
    <name type="scientific">Fistulifera solaris</name>
    <name type="common">Oleaginous diatom</name>
    <dbReference type="NCBI Taxonomy" id="1519565"/>
    <lineage>
        <taxon>Eukaryota</taxon>
        <taxon>Sar</taxon>
        <taxon>Stramenopiles</taxon>
        <taxon>Ochrophyta</taxon>
        <taxon>Bacillariophyta</taxon>
        <taxon>Bacillariophyceae</taxon>
        <taxon>Bacillariophycidae</taxon>
        <taxon>Naviculales</taxon>
        <taxon>Naviculaceae</taxon>
        <taxon>Fistulifera</taxon>
    </lineage>
</organism>
<proteinExistence type="predicted"/>
<dbReference type="EMBL" id="BDSP01000251">
    <property type="protein sequence ID" value="GAX26676.1"/>
    <property type="molecule type" value="Genomic_DNA"/>
</dbReference>
<gene>
    <name evidence="1" type="ORF">FisN_2Hh381</name>
</gene>
<dbReference type="AlphaFoldDB" id="A0A1Z5KK83"/>
<accession>A0A1Z5KK83</accession>
<sequence length="166" mass="19453">MLSFTARKHTRRVLARSARFLSSGATNAEQPSLLQHVYVHHVSQTVLQHMQDKQSAWLCRHGLDRGLQLASNGTFCLSFPSRPGYDADRVWTWYDPVQKQHWLSVYRHHKIIGRFLLFDSRNTLQTNQPLVIMDEMRRQIGDTVDHMITYIDEHDRKRDNGGQENK</sequence>